<keyword evidence="1" id="KW-1133">Transmembrane helix</keyword>
<feature type="transmembrane region" description="Helical" evidence="1">
    <location>
        <begin position="33"/>
        <end position="56"/>
    </location>
</feature>
<accession>A0A367RDK2</accession>
<name>A0A367RDK2_NOSPU</name>
<proteinExistence type="predicted"/>
<comment type="caution">
    <text evidence="2">The sequence shown here is derived from an EMBL/GenBank/DDBJ whole genome shotgun (WGS) entry which is preliminary data.</text>
</comment>
<gene>
    <name evidence="2" type="ORF">A6769_22065</name>
</gene>
<dbReference type="Proteomes" id="UP000252085">
    <property type="component" value="Unassembled WGS sequence"/>
</dbReference>
<protein>
    <submittedName>
        <fullName evidence="2">Uncharacterized protein</fullName>
    </submittedName>
</protein>
<evidence type="ECO:0000313" key="3">
    <source>
        <dbReference type="Proteomes" id="UP000252085"/>
    </source>
</evidence>
<keyword evidence="1" id="KW-0472">Membrane</keyword>
<keyword evidence="1" id="KW-0812">Transmembrane</keyword>
<dbReference type="EMBL" id="LXQE01000155">
    <property type="protein sequence ID" value="RCJ34617.1"/>
    <property type="molecule type" value="Genomic_DNA"/>
</dbReference>
<reference evidence="2 3" key="1">
    <citation type="submission" date="2016-04" db="EMBL/GenBank/DDBJ databases">
        <authorList>
            <person name="Evans L.H."/>
            <person name="Alamgir A."/>
            <person name="Owens N."/>
            <person name="Weber N.D."/>
            <person name="Virtaneva K."/>
            <person name="Barbian K."/>
            <person name="Babar A."/>
            <person name="Rosenke K."/>
        </authorList>
    </citation>
    <scope>NUCLEOTIDE SEQUENCE [LARGE SCALE GENOMIC DNA]</scope>
    <source>
        <strain evidence="2">NIES-2108</strain>
    </source>
</reference>
<evidence type="ECO:0000313" key="2">
    <source>
        <dbReference type="EMBL" id="RCJ34617.1"/>
    </source>
</evidence>
<dbReference type="AlphaFoldDB" id="A0A367RDK2"/>
<organism evidence="2 3">
    <name type="scientific">Nostoc punctiforme NIES-2108</name>
    <dbReference type="NCBI Taxonomy" id="1356359"/>
    <lineage>
        <taxon>Bacteria</taxon>
        <taxon>Bacillati</taxon>
        <taxon>Cyanobacteriota</taxon>
        <taxon>Cyanophyceae</taxon>
        <taxon>Nostocales</taxon>
        <taxon>Nostocaceae</taxon>
        <taxon>Nostoc</taxon>
    </lineage>
</organism>
<evidence type="ECO:0000256" key="1">
    <source>
        <dbReference type="SAM" id="Phobius"/>
    </source>
</evidence>
<sequence>MKQTKRQVTSKVVPFTGEFYPDSPEPTPAGNNIAAFLVMLASVLVAGLSIGAISTYQSADQVQLREMKANTQQLEKVKSQVCNR</sequence>